<dbReference type="Pfam" id="PF13456">
    <property type="entry name" value="RVT_3"/>
    <property type="match status" value="1"/>
</dbReference>
<dbReference type="Gene3D" id="3.60.10.10">
    <property type="entry name" value="Endonuclease/exonuclease/phosphatase"/>
    <property type="match status" value="1"/>
</dbReference>
<feature type="compositionally biased region" description="Polar residues" evidence="1">
    <location>
        <begin position="214"/>
        <end position="224"/>
    </location>
</feature>
<dbReference type="Pfam" id="PF14111">
    <property type="entry name" value="DUF4283"/>
    <property type="match status" value="1"/>
</dbReference>
<feature type="domain" description="RNase H type-1" evidence="3">
    <location>
        <begin position="1302"/>
        <end position="1413"/>
    </location>
</feature>
<evidence type="ECO:0000259" key="3">
    <source>
        <dbReference type="Pfam" id="PF13456"/>
    </source>
</evidence>
<dbReference type="InterPro" id="IPR036397">
    <property type="entry name" value="RNaseH_sf"/>
</dbReference>
<dbReference type="InterPro" id="IPR002156">
    <property type="entry name" value="RNaseH_domain"/>
</dbReference>
<dbReference type="InterPro" id="IPR044730">
    <property type="entry name" value="RNase_H-like_dom_plant"/>
</dbReference>
<evidence type="ECO:0000259" key="5">
    <source>
        <dbReference type="Pfam" id="PF14111"/>
    </source>
</evidence>
<organism evidence="6">
    <name type="scientific">Fagus sylvatica</name>
    <name type="common">Beechnut</name>
    <dbReference type="NCBI Taxonomy" id="28930"/>
    <lineage>
        <taxon>Eukaryota</taxon>
        <taxon>Viridiplantae</taxon>
        <taxon>Streptophyta</taxon>
        <taxon>Embryophyta</taxon>
        <taxon>Tracheophyta</taxon>
        <taxon>Spermatophyta</taxon>
        <taxon>Magnoliopsida</taxon>
        <taxon>eudicotyledons</taxon>
        <taxon>Gunneridae</taxon>
        <taxon>Pentapetalae</taxon>
        <taxon>rosids</taxon>
        <taxon>fabids</taxon>
        <taxon>Fagales</taxon>
        <taxon>Fagaceae</taxon>
        <taxon>Fagus</taxon>
    </lineage>
</organism>
<dbReference type="InterPro" id="IPR000477">
    <property type="entry name" value="RT_dom"/>
</dbReference>
<feature type="domain" description="Reverse transcriptase" evidence="2">
    <location>
        <begin position="687"/>
        <end position="917"/>
    </location>
</feature>
<feature type="domain" description="Reverse transcriptase zinc-binding" evidence="4">
    <location>
        <begin position="1123"/>
        <end position="1180"/>
    </location>
</feature>
<accession>A0A2N9I691</accession>
<dbReference type="PANTHER" id="PTHR33116">
    <property type="entry name" value="REVERSE TRANSCRIPTASE ZINC-BINDING DOMAIN-CONTAINING PROTEIN-RELATED-RELATED"/>
    <property type="match status" value="1"/>
</dbReference>
<feature type="domain" description="DUF4283" evidence="5">
    <location>
        <begin position="44"/>
        <end position="122"/>
    </location>
</feature>
<dbReference type="SUPFAM" id="SSF53098">
    <property type="entry name" value="Ribonuclease H-like"/>
    <property type="match status" value="1"/>
</dbReference>
<reference evidence="6" key="1">
    <citation type="submission" date="2018-02" db="EMBL/GenBank/DDBJ databases">
        <authorList>
            <person name="Cohen D.B."/>
            <person name="Kent A.D."/>
        </authorList>
    </citation>
    <scope>NUCLEOTIDE SEQUENCE</scope>
</reference>
<sequence>MAAEELPIPTVEDITRLTQSVSCADNRLTLPMSNPNPVISNLLLIGKIISQRNFHAPVLHDIVMRAWNPSRRISVKKIDRNTFVFSFEHETDRSLAYNRRPWTIRGAHLVLKIWSPELALTEIDFTSSMFWIQVHGLPPIWCNKENIKLVGSKAGSVVEVEFSEAPSGIWQRFARLRRMMQTTSSVQVVVKDMKTSVQCEDTPRTDGNDIMGRSRSSADSNTAKVSSSARLLEHSFKNAYCDSNASTSVSHTDTVLVGTSTAFVPETNIDHLVGPHTHNNPQSPVINQLPSTQPTVPIEPTLNNVDFPLTDPVEAHHTTQTLQSQLPCTLEPPLPHPRSHITNQIELPGIEYKINFPLSPKVVILDAPLFTPPPTPINSNAPTPVKKADPPPPITINQTTPSLDPANQETLATHDLKRKDHPDSPCNTPKKLRHEDARLEASGSQFWGFQPPDYEDAELHKDEESSKIPITPIARSLGFSEHLSVAAHGKSGVGFYGPPYYRKRSKAWTNLFALLQSLEGPWLCFGDFNTVVQDSEKLGGRSSSSSASNYLLSLISDLDAIDLGFSGAKFTWCNKRWGKGCIKERLDRGIANSSWRASFPRASVKHLGAVNSDHCPLLIDTQPANVIAPRPFRFEAIWTKDPRCNGVISEAWKKEFIGNECLQLCKKQFHTTSALRKWNREVFGHCQSRISEISKQLESIQCESPSVQNCSKEAKLQSELNCWLSRNELLWRQKSRENWLKDGDRNSRFFHISAVVKRRTNFIDAIRGWILECISSVSFSILVNGGMTKQFKPSRGLRQGDLLSPYLFIICQEVLSRLIDREFLHGNIKGVNMNVAGPAFTHVMYADDIMIFAKANCREVKILDECLDKYCIWSGQLINRSKSGLIFSKLVCCARRRELKSMLAMKKVQPNAKYLGSPLFNSSSRIKDFKFLQDKLESRLLGWRSKALSWAGRATLIKSVALAIPSYTFSASNVPVAVCEKMDAAVRRFWWNPSTDSGRFLAWKAWSDLCTPRSSGGLGFRKAKHTNDAFLSKIAWMVASGRDSPCMNALRRFIPQPKDPLVPPNPMLVSSLIIQESPTWNMSLLQQHFNEASVTAICQIHLPQRPSPDKLCWIADSKGVFSVKSRLKILIWRIGSNALPTNLNLFSRLSKGSPLCPLYGVEEESISHLFFKCQVTRIFWFGLSWGIRADLFPVGAAMDVVKLVVNPPVPPSTSSNPRSVAIQASVQIALTLEAIWYFRNRYVHCNSSESPLVSVKVLELKIIEYWQALPALAGTSVPVKSFWCPPPPGCIKLNVDAAIFPSLARIAVIARDEDGLFIKAWAKSVVSCNPLIAEASAIHWAILLAKSEQWTNIIIESDSKICVDALVTDPCFADWSISVICQNVKYLAREFSCCSFSWVNRENNMLADSLAKLVPTSLSPVVYFPNNLPTLLEEAWFRDFSCIAFAV</sequence>
<dbReference type="SUPFAM" id="SSF56219">
    <property type="entry name" value="DNase I-like"/>
    <property type="match status" value="1"/>
</dbReference>
<evidence type="ECO:0000259" key="4">
    <source>
        <dbReference type="Pfam" id="PF13966"/>
    </source>
</evidence>
<dbReference type="InterPro" id="IPR025558">
    <property type="entry name" value="DUF4283"/>
</dbReference>
<name>A0A2N9I691_FAGSY</name>
<evidence type="ECO:0000259" key="2">
    <source>
        <dbReference type="Pfam" id="PF00078"/>
    </source>
</evidence>
<dbReference type="GO" id="GO:0003676">
    <property type="term" value="F:nucleic acid binding"/>
    <property type="evidence" value="ECO:0007669"/>
    <property type="project" value="InterPro"/>
</dbReference>
<proteinExistence type="predicted"/>
<evidence type="ECO:0008006" key="7">
    <source>
        <dbReference type="Google" id="ProtNLM"/>
    </source>
</evidence>
<dbReference type="CDD" id="cd06222">
    <property type="entry name" value="RNase_H_like"/>
    <property type="match status" value="1"/>
</dbReference>
<evidence type="ECO:0000256" key="1">
    <source>
        <dbReference type="SAM" id="MobiDB-lite"/>
    </source>
</evidence>
<dbReference type="InterPro" id="IPR036691">
    <property type="entry name" value="Endo/exonu/phosph_ase_sf"/>
</dbReference>
<dbReference type="GO" id="GO:0004523">
    <property type="term" value="F:RNA-DNA hybrid ribonuclease activity"/>
    <property type="evidence" value="ECO:0007669"/>
    <property type="project" value="InterPro"/>
</dbReference>
<dbReference type="Pfam" id="PF00078">
    <property type="entry name" value="RVT_1"/>
    <property type="match status" value="1"/>
</dbReference>
<dbReference type="InterPro" id="IPR026960">
    <property type="entry name" value="RVT-Znf"/>
</dbReference>
<dbReference type="EMBL" id="OIVN01004913">
    <property type="protein sequence ID" value="SPD19938.1"/>
    <property type="molecule type" value="Genomic_DNA"/>
</dbReference>
<feature type="region of interest" description="Disordered" evidence="1">
    <location>
        <begin position="198"/>
        <end position="224"/>
    </location>
</feature>
<protein>
    <recommendedName>
        <fullName evidence="7">Reverse transcriptase domain-containing protein</fullName>
    </recommendedName>
</protein>
<dbReference type="Pfam" id="PF13966">
    <property type="entry name" value="zf-RVT"/>
    <property type="match status" value="1"/>
</dbReference>
<dbReference type="InterPro" id="IPR012337">
    <property type="entry name" value="RNaseH-like_sf"/>
</dbReference>
<dbReference type="Gene3D" id="3.30.420.10">
    <property type="entry name" value="Ribonuclease H-like superfamily/Ribonuclease H"/>
    <property type="match status" value="1"/>
</dbReference>
<gene>
    <name evidence="6" type="ORF">FSB_LOCUS47820</name>
</gene>
<dbReference type="PANTHER" id="PTHR33116:SF86">
    <property type="entry name" value="REVERSE TRANSCRIPTASE DOMAIN-CONTAINING PROTEIN"/>
    <property type="match status" value="1"/>
</dbReference>
<feature type="region of interest" description="Disordered" evidence="1">
    <location>
        <begin position="375"/>
        <end position="406"/>
    </location>
</feature>
<evidence type="ECO:0000313" key="6">
    <source>
        <dbReference type="EMBL" id="SPD19938.1"/>
    </source>
</evidence>